<evidence type="ECO:0000256" key="10">
    <source>
        <dbReference type="ARBA" id="ARBA00023242"/>
    </source>
</evidence>
<comment type="similarity">
    <text evidence="2 11">Belongs to the type IV zinc-finger family. Class A subfamily.</text>
</comment>
<dbReference type="InterPro" id="IPR016679">
    <property type="entry name" value="TF_GATA_pln"/>
</dbReference>
<evidence type="ECO:0000256" key="8">
    <source>
        <dbReference type="ARBA" id="ARBA00023159"/>
    </source>
</evidence>
<keyword evidence="4 12" id="KW-0863">Zinc-finger</keyword>
<keyword evidence="6 11" id="KW-0805">Transcription regulation</keyword>
<dbReference type="AlphaFoldDB" id="A0A9Q1GQH5"/>
<sequence>MASEYFPAKPTAGDHFMVEDLLDFSHGGACEHLAAGNTNSADSPASSSADITALDRCNSFSFSFNNNHINFPSATDFPFFGDLCVPLDDLAELEWLSNFVDEESFSSEEDLQRFHLISGTPAFKIRPEEFSQTRFNRHDPTRAVHAQTQSPELPVLGKGARSKRSRGNWASRLVLVSGPSEAAPEKAGETRKCMHCAAEKTPQWRAGPMGPKTLCNACGVRYKSGRLVAEYRPAASPTFVQTKHSNSHRKVMELRRQKELMNHQQLQQQQQQLVHDANGSMVFDPSNSDDYLTHQQTGSNFRQLI</sequence>
<dbReference type="GO" id="GO:0005634">
    <property type="term" value="C:nucleus"/>
    <property type="evidence" value="ECO:0007669"/>
    <property type="project" value="UniProtKB-SubCell"/>
</dbReference>
<dbReference type="InterPro" id="IPR051140">
    <property type="entry name" value="GATA_TF"/>
</dbReference>
<dbReference type="CDD" id="cd00202">
    <property type="entry name" value="ZnF_GATA"/>
    <property type="match status" value="1"/>
</dbReference>
<keyword evidence="10 11" id="KW-0539">Nucleus</keyword>
<dbReference type="PIRSF" id="PIRSF016992">
    <property type="entry name" value="TF_GATA_plant"/>
    <property type="match status" value="1"/>
</dbReference>
<evidence type="ECO:0000256" key="2">
    <source>
        <dbReference type="ARBA" id="ARBA00005694"/>
    </source>
</evidence>
<evidence type="ECO:0000256" key="11">
    <source>
        <dbReference type="PIRNR" id="PIRNR016992"/>
    </source>
</evidence>
<evidence type="ECO:0000256" key="13">
    <source>
        <dbReference type="SAM" id="MobiDB-lite"/>
    </source>
</evidence>
<evidence type="ECO:0000313" key="15">
    <source>
        <dbReference type="EMBL" id="KAJ8423481.1"/>
    </source>
</evidence>
<dbReference type="SUPFAM" id="SSF57716">
    <property type="entry name" value="Glucocorticoid receptor-like (DNA-binding domain)"/>
    <property type="match status" value="1"/>
</dbReference>
<evidence type="ECO:0000256" key="1">
    <source>
        <dbReference type="ARBA" id="ARBA00004123"/>
    </source>
</evidence>
<dbReference type="GO" id="GO:0043565">
    <property type="term" value="F:sequence-specific DNA binding"/>
    <property type="evidence" value="ECO:0007669"/>
    <property type="project" value="InterPro"/>
</dbReference>
<dbReference type="Gene3D" id="3.30.50.10">
    <property type="entry name" value="Erythroid Transcription Factor GATA-1, subunit A"/>
    <property type="match status" value="1"/>
</dbReference>
<evidence type="ECO:0000256" key="5">
    <source>
        <dbReference type="ARBA" id="ARBA00022833"/>
    </source>
</evidence>
<keyword evidence="3" id="KW-0479">Metal-binding</keyword>
<evidence type="ECO:0000256" key="4">
    <source>
        <dbReference type="ARBA" id="ARBA00022771"/>
    </source>
</evidence>
<reference evidence="15" key="1">
    <citation type="submission" date="2022-04" db="EMBL/GenBank/DDBJ databases">
        <title>Carnegiea gigantea Genome sequencing and assembly v2.</title>
        <authorList>
            <person name="Copetti D."/>
            <person name="Sanderson M.J."/>
            <person name="Burquez A."/>
            <person name="Wojciechowski M.F."/>
        </authorList>
    </citation>
    <scope>NUCLEOTIDE SEQUENCE</scope>
    <source>
        <strain evidence="15">SGP5-SGP5p</strain>
        <tissue evidence="15">Aerial part</tissue>
    </source>
</reference>
<feature type="domain" description="GATA-type" evidence="14">
    <location>
        <begin position="187"/>
        <end position="223"/>
    </location>
</feature>
<dbReference type="PROSITE" id="PS50114">
    <property type="entry name" value="GATA_ZN_FINGER_2"/>
    <property type="match status" value="1"/>
</dbReference>
<dbReference type="PANTHER" id="PTHR45658">
    <property type="entry name" value="GATA TRANSCRIPTION FACTOR"/>
    <property type="match status" value="1"/>
</dbReference>
<dbReference type="InterPro" id="IPR013088">
    <property type="entry name" value="Znf_NHR/GATA"/>
</dbReference>
<organism evidence="15 16">
    <name type="scientific">Carnegiea gigantea</name>
    <dbReference type="NCBI Taxonomy" id="171969"/>
    <lineage>
        <taxon>Eukaryota</taxon>
        <taxon>Viridiplantae</taxon>
        <taxon>Streptophyta</taxon>
        <taxon>Embryophyta</taxon>
        <taxon>Tracheophyta</taxon>
        <taxon>Spermatophyta</taxon>
        <taxon>Magnoliopsida</taxon>
        <taxon>eudicotyledons</taxon>
        <taxon>Gunneridae</taxon>
        <taxon>Pentapetalae</taxon>
        <taxon>Caryophyllales</taxon>
        <taxon>Cactineae</taxon>
        <taxon>Cactaceae</taxon>
        <taxon>Cactoideae</taxon>
        <taxon>Echinocereeae</taxon>
        <taxon>Carnegiea</taxon>
    </lineage>
</organism>
<keyword evidence="9 11" id="KW-0804">Transcription</keyword>
<keyword evidence="7 11" id="KW-0238">DNA-binding</keyword>
<dbReference type="SMART" id="SM00401">
    <property type="entry name" value="ZnF_GATA"/>
    <property type="match status" value="1"/>
</dbReference>
<dbReference type="EMBL" id="JAKOGI010001952">
    <property type="protein sequence ID" value="KAJ8423481.1"/>
    <property type="molecule type" value="Genomic_DNA"/>
</dbReference>
<comment type="function">
    <text evidence="11">Transcriptional activator that specifically binds 5'-GATA-3' or 5'-GAT-3' motifs within gene promoters.</text>
</comment>
<keyword evidence="8 11" id="KW-0010">Activator</keyword>
<feature type="region of interest" description="Disordered" evidence="13">
    <location>
        <begin position="140"/>
        <end position="164"/>
    </location>
</feature>
<dbReference type="InterPro" id="IPR000679">
    <property type="entry name" value="Znf_GATA"/>
</dbReference>
<accession>A0A9Q1GQH5</accession>
<dbReference type="PANTHER" id="PTHR45658:SF18">
    <property type="entry name" value="PROTEIN GAT2"/>
    <property type="match status" value="1"/>
</dbReference>
<evidence type="ECO:0000256" key="9">
    <source>
        <dbReference type="ARBA" id="ARBA00023163"/>
    </source>
</evidence>
<protein>
    <recommendedName>
        <fullName evidence="11">GATA transcription factor</fullName>
    </recommendedName>
</protein>
<comment type="caution">
    <text evidence="15">The sequence shown here is derived from an EMBL/GenBank/DDBJ whole genome shotgun (WGS) entry which is preliminary data.</text>
</comment>
<evidence type="ECO:0000259" key="14">
    <source>
        <dbReference type="PROSITE" id="PS50114"/>
    </source>
</evidence>
<evidence type="ECO:0000256" key="6">
    <source>
        <dbReference type="ARBA" id="ARBA00023015"/>
    </source>
</evidence>
<dbReference type="Proteomes" id="UP001153076">
    <property type="component" value="Unassembled WGS sequence"/>
</dbReference>
<evidence type="ECO:0000313" key="16">
    <source>
        <dbReference type="Proteomes" id="UP001153076"/>
    </source>
</evidence>
<gene>
    <name evidence="15" type="ORF">Cgig2_013524</name>
</gene>
<evidence type="ECO:0000256" key="12">
    <source>
        <dbReference type="PROSITE-ProRule" id="PRU00094"/>
    </source>
</evidence>
<evidence type="ECO:0000256" key="3">
    <source>
        <dbReference type="ARBA" id="ARBA00022723"/>
    </source>
</evidence>
<evidence type="ECO:0000256" key="7">
    <source>
        <dbReference type="ARBA" id="ARBA00023125"/>
    </source>
</evidence>
<dbReference type="OrthoDB" id="2162994at2759"/>
<comment type="subcellular location">
    <subcellularLocation>
        <location evidence="1 11">Nucleus</location>
    </subcellularLocation>
</comment>
<dbReference type="FunFam" id="3.30.50.10:FF:000018">
    <property type="entry name" value="GATA transcription factor"/>
    <property type="match status" value="1"/>
</dbReference>
<dbReference type="GO" id="GO:0008270">
    <property type="term" value="F:zinc ion binding"/>
    <property type="evidence" value="ECO:0007669"/>
    <property type="project" value="UniProtKB-KW"/>
</dbReference>
<dbReference type="Pfam" id="PF00320">
    <property type="entry name" value="GATA"/>
    <property type="match status" value="1"/>
</dbReference>
<proteinExistence type="inferred from homology"/>
<keyword evidence="5" id="KW-0862">Zinc</keyword>
<dbReference type="GO" id="GO:0030154">
    <property type="term" value="P:cell differentiation"/>
    <property type="evidence" value="ECO:0007669"/>
    <property type="project" value="TreeGrafter"/>
</dbReference>
<dbReference type="GO" id="GO:0045893">
    <property type="term" value="P:positive regulation of DNA-templated transcription"/>
    <property type="evidence" value="ECO:0007669"/>
    <property type="project" value="InterPro"/>
</dbReference>
<keyword evidence="16" id="KW-1185">Reference proteome</keyword>
<name>A0A9Q1GQH5_9CARY</name>
<dbReference type="PROSITE" id="PS00344">
    <property type="entry name" value="GATA_ZN_FINGER_1"/>
    <property type="match status" value="1"/>
</dbReference>